<dbReference type="Proteomes" id="UP000018895">
    <property type="component" value="Unassembled WGS sequence"/>
</dbReference>
<dbReference type="RefSeq" id="WP_052015505.1">
    <property type="nucleotide sequence ID" value="NZ_BAUU01000003.1"/>
</dbReference>
<evidence type="ECO:0000256" key="2">
    <source>
        <dbReference type="ARBA" id="ARBA00022475"/>
    </source>
</evidence>
<gene>
    <name evidence="7" type="ORF">JCM9152_605</name>
</gene>
<keyword evidence="3 6" id="KW-0812">Transmembrane</keyword>
<evidence type="ECO:0000313" key="7">
    <source>
        <dbReference type="EMBL" id="GAE29258.1"/>
    </source>
</evidence>
<keyword evidence="7" id="KW-0969">Cilium</keyword>
<dbReference type="GO" id="GO:0016020">
    <property type="term" value="C:membrane"/>
    <property type="evidence" value="ECO:0007669"/>
    <property type="project" value="InterPro"/>
</dbReference>
<keyword evidence="5 6" id="KW-0472">Membrane</keyword>
<keyword evidence="7" id="KW-0966">Cell projection</keyword>
<comment type="subcellular location">
    <subcellularLocation>
        <location evidence="1">Cell membrane</location>
    </subcellularLocation>
</comment>
<name>W4QC39_9BACI</name>
<proteinExistence type="predicted"/>
<protein>
    <submittedName>
        <fullName evidence="7">Flagellar biosynthesis protein FliZ</fullName>
    </submittedName>
</protein>
<accession>W4QC39</accession>
<dbReference type="Pfam" id="PF04347">
    <property type="entry name" value="FliO"/>
    <property type="match status" value="1"/>
</dbReference>
<feature type="transmembrane region" description="Helical" evidence="6">
    <location>
        <begin position="73"/>
        <end position="94"/>
    </location>
</feature>
<evidence type="ECO:0000256" key="1">
    <source>
        <dbReference type="ARBA" id="ARBA00004236"/>
    </source>
</evidence>
<dbReference type="AlphaFoldDB" id="W4QC39"/>
<dbReference type="GO" id="GO:0044781">
    <property type="term" value="P:bacterial-type flagellum organization"/>
    <property type="evidence" value="ECO:0007669"/>
    <property type="project" value="InterPro"/>
</dbReference>
<evidence type="ECO:0000256" key="5">
    <source>
        <dbReference type="ARBA" id="ARBA00023136"/>
    </source>
</evidence>
<keyword evidence="4 6" id="KW-1133">Transmembrane helix</keyword>
<evidence type="ECO:0000256" key="3">
    <source>
        <dbReference type="ARBA" id="ARBA00022692"/>
    </source>
</evidence>
<reference evidence="7" key="1">
    <citation type="journal article" date="2014" name="Genome Announc.">
        <title>Draft Genome Sequences of Three Alkaliphilic Bacillus Strains, Bacillus wakoensis JCM 9140T, Bacillus akibai JCM 9157T, and Bacillus hemicellulosilyticus JCM 9152T.</title>
        <authorList>
            <person name="Yuki M."/>
            <person name="Oshima K."/>
            <person name="Suda W."/>
            <person name="Oshida Y."/>
            <person name="Kitamura K."/>
            <person name="Iida T."/>
            <person name="Hattori M."/>
            <person name="Ohkuma M."/>
        </authorList>
    </citation>
    <scope>NUCLEOTIDE SEQUENCE [LARGE SCALE GENOMIC DNA]</scope>
    <source>
        <strain evidence="7">JCM 9152</strain>
    </source>
</reference>
<evidence type="ECO:0000256" key="6">
    <source>
        <dbReference type="SAM" id="Phobius"/>
    </source>
</evidence>
<dbReference type="EMBL" id="BAUU01000003">
    <property type="protein sequence ID" value="GAE29258.1"/>
    <property type="molecule type" value="Genomic_DNA"/>
</dbReference>
<keyword evidence="7" id="KW-0282">Flagellum</keyword>
<dbReference type="STRING" id="1236971.JCM9152_605"/>
<keyword evidence="2" id="KW-1003">Cell membrane</keyword>
<dbReference type="InterPro" id="IPR022781">
    <property type="entry name" value="Flagellar_biosynth_FliO"/>
</dbReference>
<evidence type="ECO:0000256" key="4">
    <source>
        <dbReference type="ARBA" id="ARBA00022989"/>
    </source>
</evidence>
<keyword evidence="8" id="KW-1185">Reference proteome</keyword>
<comment type="caution">
    <text evidence="7">The sequence shown here is derived from an EMBL/GenBank/DDBJ whole genome shotgun (WGS) entry which is preliminary data.</text>
</comment>
<evidence type="ECO:0000313" key="8">
    <source>
        <dbReference type="Proteomes" id="UP000018895"/>
    </source>
</evidence>
<sequence>MLFKARWVGVIVLIIWGMMPLSVFAENQVSSDECSVTQFINGECQELDEPSPSAEEPEAGQVDETIFPETNTFAMFAQTILALAFVIILLYVLLRFVGKRSQSFRSTQILQSMGGVPLGGNRSVQIVRVNDRILVVGVGESIQLLKEITDPEEVNKMMSQQQQTMESFDQPIDKVMSWFRKDKGSLEANSTNHDAFKQLLTKQLGEVSKAQKKVHDEVRERDHK</sequence>
<organism evidence="7 8">
    <name type="scientific">Halalkalibacter hemicellulosilyticusJCM 9152</name>
    <dbReference type="NCBI Taxonomy" id="1236971"/>
    <lineage>
        <taxon>Bacteria</taxon>
        <taxon>Bacillati</taxon>
        <taxon>Bacillota</taxon>
        <taxon>Bacilli</taxon>
        <taxon>Bacillales</taxon>
        <taxon>Bacillaceae</taxon>
        <taxon>Halalkalibacter</taxon>
    </lineage>
</organism>